<dbReference type="RefSeq" id="WP_332520149.1">
    <property type="nucleotide sequence ID" value="NZ_JANRHA010000009.1"/>
</dbReference>
<dbReference type="SUPFAM" id="SSF53474">
    <property type="entry name" value="alpha/beta-Hydrolases"/>
    <property type="match status" value="1"/>
</dbReference>
<proteinExistence type="predicted"/>
<dbReference type="Proteomes" id="UP001152755">
    <property type="component" value="Unassembled WGS sequence"/>
</dbReference>
<dbReference type="InterPro" id="IPR029058">
    <property type="entry name" value="AB_hydrolase_fold"/>
</dbReference>
<evidence type="ECO:0000313" key="3">
    <source>
        <dbReference type="Proteomes" id="UP001152755"/>
    </source>
</evidence>
<dbReference type="PANTHER" id="PTHR32015:SF1">
    <property type="entry name" value="LIPASE"/>
    <property type="match status" value="1"/>
</dbReference>
<keyword evidence="3" id="KW-1185">Reference proteome</keyword>
<evidence type="ECO:0000313" key="2">
    <source>
        <dbReference type="EMBL" id="MDG3015648.1"/>
    </source>
</evidence>
<reference evidence="2" key="1">
    <citation type="submission" date="2022-08" db="EMBL/GenBank/DDBJ databases">
        <title>Genome analysis of Corynebacteriales strain.</title>
        <authorList>
            <person name="Lee S.D."/>
        </authorList>
    </citation>
    <scope>NUCLEOTIDE SEQUENCE</scope>
    <source>
        <strain evidence="2">D3-21</strain>
    </source>
</reference>
<dbReference type="Gene3D" id="3.40.50.1820">
    <property type="entry name" value="alpha/beta hydrolase"/>
    <property type="match status" value="1"/>
</dbReference>
<dbReference type="EMBL" id="JANRHA010000009">
    <property type="protein sequence ID" value="MDG3015648.1"/>
    <property type="molecule type" value="Genomic_DNA"/>
</dbReference>
<evidence type="ECO:0000256" key="1">
    <source>
        <dbReference type="SAM" id="MobiDB-lite"/>
    </source>
</evidence>
<feature type="region of interest" description="Disordered" evidence="1">
    <location>
        <begin position="1"/>
        <end position="27"/>
    </location>
</feature>
<organism evidence="2 3">
    <name type="scientific">Speluncibacter jeojiensis</name>
    <dbReference type="NCBI Taxonomy" id="2710754"/>
    <lineage>
        <taxon>Bacteria</taxon>
        <taxon>Bacillati</taxon>
        <taxon>Actinomycetota</taxon>
        <taxon>Actinomycetes</taxon>
        <taxon>Mycobacteriales</taxon>
        <taxon>Speluncibacteraceae</taxon>
        <taxon>Speluncibacter</taxon>
    </lineage>
</organism>
<dbReference type="GO" id="GO:0016042">
    <property type="term" value="P:lipid catabolic process"/>
    <property type="evidence" value="ECO:0007669"/>
    <property type="project" value="InterPro"/>
</dbReference>
<accession>A0A9X4M5H6</accession>
<sequence length="276" mass="28575">MSAVAAPAGAGAATPATRPAAGPSPLDMGPLDTAAQAVYAAVPALANDWSCRPRADHPDPVVLLHGTLEPAVVAWRTLVPRLRADGYCTFAPSYGDVASGPLEQSAAQIAAFVDRVRAATGAARVDIVGHSIGGVLPRYYVRFLGGAPKVGRLVALAPINHGSTVDGEVLGPICPGCAQEFDPRSPFMTRLNQGGDTVPGISYTVISSRDDEMVTPFRSQGLSGPPDRVTDVVLQDRCPADTSNHSTILDDPVAAQWVLEALRSPGPADPAFVPVC</sequence>
<protein>
    <submittedName>
        <fullName evidence="2">Lipase family protein</fullName>
    </submittedName>
</protein>
<comment type="caution">
    <text evidence="2">The sequence shown here is derived from an EMBL/GenBank/DDBJ whole genome shotgun (WGS) entry which is preliminary data.</text>
</comment>
<dbReference type="PANTHER" id="PTHR32015">
    <property type="entry name" value="FASTING INDUCED LIPASE"/>
    <property type="match status" value="1"/>
</dbReference>
<dbReference type="GO" id="GO:0016298">
    <property type="term" value="F:lipase activity"/>
    <property type="evidence" value="ECO:0007669"/>
    <property type="project" value="TreeGrafter"/>
</dbReference>
<dbReference type="AlphaFoldDB" id="A0A9X4M5H6"/>
<name>A0A9X4M5H6_9ACTN</name>
<feature type="compositionally biased region" description="Low complexity" evidence="1">
    <location>
        <begin position="1"/>
        <end position="23"/>
    </location>
</feature>
<dbReference type="Pfam" id="PF01674">
    <property type="entry name" value="Lipase_2"/>
    <property type="match status" value="1"/>
</dbReference>
<dbReference type="InterPro" id="IPR002918">
    <property type="entry name" value="Lipase_EstA/Esterase_EstB"/>
</dbReference>
<gene>
    <name evidence="2" type="ORF">NVS88_13890</name>
</gene>